<dbReference type="GeneTree" id="ENSGT00940000157194"/>
<reference evidence="6" key="2">
    <citation type="submission" date="2025-08" db="UniProtKB">
        <authorList>
            <consortium name="Ensembl"/>
        </authorList>
    </citation>
    <scope>IDENTIFICATION</scope>
</reference>
<dbReference type="EMBL" id="AAQR03035523">
    <property type="status" value="NOT_ANNOTATED_CDS"/>
    <property type="molecule type" value="Genomic_DNA"/>
</dbReference>
<dbReference type="HOGENOM" id="CLU_024107_0_0_1"/>
<keyword evidence="2" id="KW-0964">Secreted</keyword>
<name>H0WYM3_OTOGA</name>
<feature type="region of interest" description="Disordered" evidence="4">
    <location>
        <begin position="183"/>
        <end position="240"/>
    </location>
</feature>
<feature type="compositionally biased region" description="Basic and acidic residues" evidence="4">
    <location>
        <begin position="303"/>
        <end position="313"/>
    </location>
</feature>
<dbReference type="Ensembl" id="ENSOGAT00000008508.2">
    <property type="protein sequence ID" value="ENSOGAP00000007618.2"/>
    <property type="gene ID" value="ENSOGAG00000008504.2"/>
</dbReference>
<dbReference type="Proteomes" id="UP000005225">
    <property type="component" value="Unassembled WGS sequence"/>
</dbReference>
<dbReference type="Pfam" id="PF02191">
    <property type="entry name" value="OLF"/>
    <property type="match status" value="1"/>
</dbReference>
<dbReference type="PANTHER" id="PTHR23192:SF29">
    <property type="entry name" value="OLFACTOMEDIN-LIKE PROTEIN 2A"/>
    <property type="match status" value="1"/>
</dbReference>
<proteinExistence type="predicted"/>
<feature type="region of interest" description="Disordered" evidence="4">
    <location>
        <begin position="260"/>
        <end position="433"/>
    </location>
</feature>
<evidence type="ECO:0000259" key="5">
    <source>
        <dbReference type="PROSITE" id="PS51132"/>
    </source>
</evidence>
<keyword evidence="7" id="KW-1185">Reference proteome</keyword>
<evidence type="ECO:0000256" key="1">
    <source>
        <dbReference type="ARBA" id="ARBA00004613"/>
    </source>
</evidence>
<organism evidence="6 7">
    <name type="scientific">Otolemur garnettii</name>
    <name type="common">Small-eared galago</name>
    <name type="synonym">Garnett's greater bushbaby</name>
    <dbReference type="NCBI Taxonomy" id="30611"/>
    <lineage>
        <taxon>Eukaryota</taxon>
        <taxon>Metazoa</taxon>
        <taxon>Chordata</taxon>
        <taxon>Craniata</taxon>
        <taxon>Vertebrata</taxon>
        <taxon>Euteleostomi</taxon>
        <taxon>Mammalia</taxon>
        <taxon>Eutheria</taxon>
        <taxon>Euarchontoglires</taxon>
        <taxon>Primates</taxon>
        <taxon>Strepsirrhini</taxon>
        <taxon>Lorisiformes</taxon>
        <taxon>Galagidae</taxon>
        <taxon>Otolemur</taxon>
    </lineage>
</organism>
<dbReference type="GO" id="GO:0007165">
    <property type="term" value="P:signal transduction"/>
    <property type="evidence" value="ECO:0007669"/>
    <property type="project" value="TreeGrafter"/>
</dbReference>
<comment type="subcellular location">
    <subcellularLocation>
        <location evidence="1">Secreted</location>
    </subcellularLocation>
</comment>
<evidence type="ECO:0000256" key="4">
    <source>
        <dbReference type="SAM" id="MobiDB-lite"/>
    </source>
</evidence>
<evidence type="ECO:0000256" key="2">
    <source>
        <dbReference type="ARBA" id="ARBA00022525"/>
    </source>
</evidence>
<evidence type="ECO:0000256" key="3">
    <source>
        <dbReference type="PROSITE-ProRule" id="PRU00446"/>
    </source>
</evidence>
<evidence type="ECO:0000313" key="6">
    <source>
        <dbReference type="Ensembl" id="ENSOGAP00000007618.2"/>
    </source>
</evidence>
<feature type="compositionally biased region" description="Low complexity" evidence="4">
    <location>
        <begin position="370"/>
        <end position="391"/>
    </location>
</feature>
<dbReference type="InterPro" id="IPR003112">
    <property type="entry name" value="Olfac-like_dom"/>
</dbReference>
<dbReference type="AlphaFoldDB" id="H0WYM3"/>
<comment type="caution">
    <text evidence="3">Lacks conserved residue(s) required for the propagation of feature annotation.</text>
</comment>
<evidence type="ECO:0000313" key="7">
    <source>
        <dbReference type="Proteomes" id="UP000005225"/>
    </source>
</evidence>
<dbReference type="FunCoup" id="H0WYM3">
    <property type="interactions" value="234"/>
</dbReference>
<dbReference type="GO" id="GO:0031012">
    <property type="term" value="C:extracellular matrix"/>
    <property type="evidence" value="ECO:0007669"/>
    <property type="project" value="Ensembl"/>
</dbReference>
<dbReference type="STRING" id="30611.ENSOGAP00000007618"/>
<dbReference type="GO" id="GO:0050840">
    <property type="term" value="F:extracellular matrix binding"/>
    <property type="evidence" value="ECO:0007669"/>
    <property type="project" value="Ensembl"/>
</dbReference>
<protein>
    <submittedName>
        <fullName evidence="6">Olfactomedin like 2A</fullName>
    </submittedName>
</protein>
<dbReference type="GO" id="GO:0030198">
    <property type="term" value="P:extracellular matrix organization"/>
    <property type="evidence" value="ECO:0007669"/>
    <property type="project" value="Ensembl"/>
</dbReference>
<dbReference type="eggNOG" id="KOG3545">
    <property type="taxonomic scope" value="Eukaryota"/>
</dbReference>
<dbReference type="OMA" id="KGTNKYG"/>
<dbReference type="GO" id="GO:0005615">
    <property type="term" value="C:extracellular space"/>
    <property type="evidence" value="ECO:0007669"/>
    <property type="project" value="TreeGrafter"/>
</dbReference>
<dbReference type="InParanoid" id="H0WYM3"/>
<dbReference type="SMART" id="SM00284">
    <property type="entry name" value="OLF"/>
    <property type="match status" value="1"/>
</dbReference>
<accession>H0WYM3</accession>
<feature type="compositionally biased region" description="Basic and acidic residues" evidence="4">
    <location>
        <begin position="200"/>
        <end position="226"/>
    </location>
</feature>
<dbReference type="EMBL" id="AAQR03035522">
    <property type="status" value="NOT_ANNOTATED_CDS"/>
    <property type="molecule type" value="Genomic_DNA"/>
</dbReference>
<sequence>SQVFGDMDQVRMTSEGSDCRCKCIMRPLSKDACSRVRSGQARVEDFYTVETVSSGSDCRCSCTAPPSSLNPCENEWKMEKLKKQAPELLKLQSMVDLLEGTLYSMDLMKIHAYVHKVASQMNTLEESVKANLSRENEVVKESVRHLSEQLKHYENHSAIMMGIKKELSSLGLQLLQKDAAAAPATAPATSPGSKAQDTAGGKDRSLPKPPKEKLLKVEKLRKESSKGRLPQPTAKPRALAQQQAVIRGFTYYKAGGQEVTEPVAGGRGQPHSGFPWPEGLPSSQLGPRLPGLRHSRAWLNPSAERKPRRENKGRSHYLQVKGSLSLSGSCPQGPLGARSSWPFTPSGCRECPEEPLTISPRDPDLGAALAPGTTTSDPATTTALTPTTSPLPTEPPSRAEVPSPGAYGSVGREPAPYTKGGRFKPGSSQTATNGTIHPIELWAPSQESKCREASCEGTLRAVDPPMRHHSYGRHEGAWMKDPAARDDRIYVTNYYYGNSLVEFRNLENFKQGRWSNMYKLPYNWIGTGHVVYQGAFYYNRAFTRNIIKYDLRQRFVAAWALLPDVVYEDTTPWKWRGHSDIDFAVDESGLWVIYPAVDDRDESQPEVIVLSRLDPGDLSTHRETTWKTRLRRNSYGNCFLVCGILYAVDTYNQREGQVAYAFDTHTGTDARPELPFLNEHAYTTQIDYNPKERVLYAWDNGHQLTYTLHFVV</sequence>
<reference evidence="6" key="3">
    <citation type="submission" date="2025-09" db="UniProtKB">
        <authorList>
            <consortium name="Ensembl"/>
        </authorList>
    </citation>
    <scope>IDENTIFICATION</scope>
</reference>
<dbReference type="PANTHER" id="PTHR23192">
    <property type="entry name" value="OLFACTOMEDIN-RELATED"/>
    <property type="match status" value="1"/>
</dbReference>
<dbReference type="InterPro" id="IPR050605">
    <property type="entry name" value="Olfactomedin-like_domain"/>
</dbReference>
<reference evidence="7" key="1">
    <citation type="submission" date="2011-03" db="EMBL/GenBank/DDBJ databases">
        <title>Version 3 of the genome sequence of Otolemur garnettii (Bushbaby).</title>
        <authorList>
            <consortium name="The Broad Institute Genome Sequencing Platform"/>
            <person name="Di Palma F."/>
            <person name="Johnson J."/>
            <person name="Lander E.S."/>
            <person name="Lindblad-Toh K."/>
            <person name="Jaffe D.B."/>
            <person name="Gnerre S."/>
            <person name="MacCallum I."/>
            <person name="Przybylski D."/>
            <person name="Ribeiro F.J."/>
            <person name="Burton J.N."/>
            <person name="Walker B.J."/>
            <person name="Sharpe T."/>
            <person name="Hall G."/>
        </authorList>
    </citation>
    <scope>NUCLEOTIDE SEQUENCE [LARGE SCALE GENOMIC DNA]</scope>
</reference>
<dbReference type="GO" id="GO:0042802">
    <property type="term" value="F:identical protein binding"/>
    <property type="evidence" value="ECO:0007669"/>
    <property type="project" value="Ensembl"/>
</dbReference>
<feature type="domain" description="Olfactomedin-like" evidence="5">
    <location>
        <begin position="454"/>
        <end position="712"/>
    </location>
</feature>
<dbReference type="PROSITE" id="PS51132">
    <property type="entry name" value="OLF"/>
    <property type="match status" value="1"/>
</dbReference>